<dbReference type="InterPro" id="IPR036388">
    <property type="entry name" value="WH-like_DNA-bd_sf"/>
</dbReference>
<gene>
    <name evidence="4" type="ORF">PQO03_20485</name>
</gene>
<evidence type="ECO:0000313" key="4">
    <source>
        <dbReference type="EMBL" id="WDE98198.1"/>
    </source>
</evidence>
<evidence type="ECO:0000259" key="1">
    <source>
        <dbReference type="Pfam" id="PF09940"/>
    </source>
</evidence>
<keyword evidence="5" id="KW-1185">Reference proteome</keyword>
<sequence>MIKDLEQLFDDLWPICRSITGDGLRQSFKLLQEVAPYRLTEVPSGTKVFDWEVPREWNIHQAYILDPEGKRICDFKVNNLHVVNYSCPITCEMSLEQLIPHLHYLENQPEIIPYITSYYQDNWGFCLSHNQFKSLREGLYQVVIASSLEKGSLTYGDLILKGASEQEILLTSYLCHPSMAINELSGPLVLSFLYRELNKIKNRKFTYRFVLAPETIGHIAYIDQHHQILKKNVVAGYVITCVGHDGKFVYKKSRLGDKTVDQITEHYLKFSAKTFEARPFTTGGSDERQYCSPGIDLPVGSLMRTPYKEYAEYHTSADNKAIISFDALQETVEAYQDLVKCIELNQTYIRTNPHCEVQLGKRGLYDNIGAWTKRNDFRSNLLNFLAFCDGNLSLLEISELSQTFILDYTAVIEACLEHDLIKLT</sequence>
<evidence type="ECO:0000259" key="2">
    <source>
        <dbReference type="Pfam" id="PF16221"/>
    </source>
</evidence>
<feature type="domain" description="DUF4910" evidence="3">
    <location>
        <begin position="7"/>
        <end position="345"/>
    </location>
</feature>
<evidence type="ECO:0000313" key="5">
    <source>
        <dbReference type="Proteomes" id="UP001214250"/>
    </source>
</evidence>
<dbReference type="Gene3D" id="1.10.10.10">
    <property type="entry name" value="Winged helix-like DNA-binding domain superfamily/Winged helix DNA-binding domain"/>
    <property type="match status" value="1"/>
</dbReference>
<accession>A0ABY7VY46</accession>
<dbReference type="Pfam" id="PF09940">
    <property type="entry name" value="DUF2172"/>
    <property type="match status" value="1"/>
</dbReference>
<dbReference type="Proteomes" id="UP001214250">
    <property type="component" value="Chromosome 2"/>
</dbReference>
<dbReference type="InterPro" id="IPR012353">
    <property type="entry name" value="UCP015244"/>
</dbReference>
<dbReference type="SUPFAM" id="SSF53187">
    <property type="entry name" value="Zn-dependent exopeptidases"/>
    <property type="match status" value="1"/>
</dbReference>
<dbReference type="EMBL" id="CP117812">
    <property type="protein sequence ID" value="WDE98198.1"/>
    <property type="molecule type" value="Genomic_DNA"/>
</dbReference>
<dbReference type="Pfam" id="PF16221">
    <property type="entry name" value="HTH_47"/>
    <property type="match status" value="1"/>
</dbReference>
<organism evidence="4 5">
    <name type="scientific">Lentisphaera profundi</name>
    <dbReference type="NCBI Taxonomy" id="1658616"/>
    <lineage>
        <taxon>Bacteria</taxon>
        <taxon>Pseudomonadati</taxon>
        <taxon>Lentisphaerota</taxon>
        <taxon>Lentisphaeria</taxon>
        <taxon>Lentisphaerales</taxon>
        <taxon>Lentisphaeraceae</taxon>
        <taxon>Lentisphaera</taxon>
    </lineage>
</organism>
<proteinExistence type="predicted"/>
<dbReference type="Pfam" id="PF16254">
    <property type="entry name" value="DUF4910"/>
    <property type="match status" value="1"/>
</dbReference>
<dbReference type="InterPro" id="IPR032589">
    <property type="entry name" value="DUF4910"/>
</dbReference>
<feature type="domain" description="DUF2172" evidence="1">
    <location>
        <begin position="56"/>
        <end position="146"/>
    </location>
</feature>
<dbReference type="PIRSF" id="PIRSF015244">
    <property type="entry name" value="UCP015244"/>
    <property type="match status" value="1"/>
</dbReference>
<reference evidence="4 5" key="1">
    <citation type="submission" date="2023-02" db="EMBL/GenBank/DDBJ databases">
        <title>Genome sequence of Lentisphaera profundi SAORIC-696.</title>
        <authorList>
            <person name="Kim e."/>
            <person name="Cho J.-C."/>
            <person name="Choi A."/>
            <person name="Kang I."/>
        </authorList>
    </citation>
    <scope>NUCLEOTIDE SEQUENCE [LARGE SCALE GENOMIC DNA]</scope>
    <source>
        <strain evidence="4 5">SAORIC-696</strain>
    </source>
</reference>
<name>A0ABY7VY46_9BACT</name>
<dbReference type="InterPro" id="IPR032610">
    <property type="entry name" value="DUF2172"/>
</dbReference>
<dbReference type="RefSeq" id="WP_274153028.1">
    <property type="nucleotide sequence ID" value="NZ_CP117812.1"/>
</dbReference>
<dbReference type="Gene3D" id="3.50.30.90">
    <property type="match status" value="1"/>
</dbReference>
<feature type="domain" description="UCP01524 winged helix-turn-helix" evidence="2">
    <location>
        <begin position="347"/>
        <end position="422"/>
    </location>
</feature>
<protein>
    <submittedName>
        <fullName evidence="4">DUF4910 domain-containing protein</fullName>
    </submittedName>
</protein>
<dbReference type="InterPro" id="IPR032622">
    <property type="entry name" value="UCP01524_HTH"/>
</dbReference>
<evidence type="ECO:0000259" key="3">
    <source>
        <dbReference type="Pfam" id="PF16254"/>
    </source>
</evidence>
<dbReference type="Gene3D" id="3.40.630.10">
    <property type="entry name" value="Zn peptidases"/>
    <property type="match status" value="1"/>
</dbReference>